<reference evidence="2 3" key="1">
    <citation type="submission" date="2023-07" db="EMBL/GenBank/DDBJ databases">
        <title>Sequencing the genomes of 1000 actinobacteria strains.</title>
        <authorList>
            <person name="Klenk H.-P."/>
        </authorList>
    </citation>
    <scope>NUCLEOTIDE SEQUENCE [LARGE SCALE GENOMIC DNA]</scope>
    <source>
        <strain evidence="2 3">DSM 22966</strain>
    </source>
</reference>
<dbReference type="EMBL" id="JAVDYJ010000001">
    <property type="protein sequence ID" value="MDR7346549.1"/>
    <property type="molecule type" value="Genomic_DNA"/>
</dbReference>
<evidence type="ECO:0000256" key="1">
    <source>
        <dbReference type="SAM" id="MobiDB-lite"/>
    </source>
</evidence>
<dbReference type="Proteomes" id="UP001183794">
    <property type="component" value="Unassembled WGS sequence"/>
</dbReference>
<gene>
    <name evidence="2" type="ORF">J2S62_000806</name>
</gene>
<feature type="compositionally biased region" description="Basic and acidic residues" evidence="1">
    <location>
        <begin position="35"/>
        <end position="68"/>
    </location>
</feature>
<dbReference type="RefSeq" id="WP_310171649.1">
    <property type="nucleotide sequence ID" value="NZ_BAABHE010000002.1"/>
</dbReference>
<evidence type="ECO:0000313" key="2">
    <source>
        <dbReference type="EMBL" id="MDR7346549.1"/>
    </source>
</evidence>
<proteinExistence type="predicted"/>
<name>A0ABU2B0L6_9MICC</name>
<protein>
    <submittedName>
        <fullName evidence="2">Uncharacterized protein</fullName>
    </submittedName>
</protein>
<keyword evidence="3" id="KW-1185">Reference proteome</keyword>
<sequence>MTTSKQPNEADRAKARRRPRRATVAGTGPASADGPEPRLDQLQPEAKKPDPKLSARDRAIMDEKPPHY</sequence>
<organism evidence="2 3">
    <name type="scientific">Enteractinococcus fodinae</name>
    <dbReference type="NCBI Taxonomy" id="684663"/>
    <lineage>
        <taxon>Bacteria</taxon>
        <taxon>Bacillati</taxon>
        <taxon>Actinomycetota</taxon>
        <taxon>Actinomycetes</taxon>
        <taxon>Micrococcales</taxon>
        <taxon>Micrococcaceae</taxon>
    </lineage>
</organism>
<feature type="region of interest" description="Disordered" evidence="1">
    <location>
        <begin position="1"/>
        <end position="68"/>
    </location>
</feature>
<accession>A0ABU2B0L6</accession>
<evidence type="ECO:0000313" key="3">
    <source>
        <dbReference type="Proteomes" id="UP001183794"/>
    </source>
</evidence>
<comment type="caution">
    <text evidence="2">The sequence shown here is derived from an EMBL/GenBank/DDBJ whole genome shotgun (WGS) entry which is preliminary data.</text>
</comment>